<gene>
    <name evidence="2" type="ORF">H9945_04975</name>
</gene>
<dbReference type="SMART" id="SM00530">
    <property type="entry name" value="HTH_XRE"/>
    <property type="match status" value="1"/>
</dbReference>
<proteinExistence type="predicted"/>
<dbReference type="AlphaFoldDB" id="A0A9D2M6M2"/>
<dbReference type="Gene3D" id="1.10.260.40">
    <property type="entry name" value="lambda repressor-like DNA-binding domains"/>
    <property type="match status" value="1"/>
</dbReference>
<name>A0A9D2M6M2_9FIRM</name>
<dbReference type="SUPFAM" id="SSF47413">
    <property type="entry name" value="lambda repressor-like DNA-binding domains"/>
    <property type="match status" value="1"/>
</dbReference>
<sequence>MTDFEVINMKIDRVKLIAEMARQNIGVKQLADKAGVSRVTISAVRCGKSCGHNTALHIARALGVDMTELLEVEEREKV</sequence>
<organism evidence="2 3">
    <name type="scientific">Candidatus Gemmiger avicola</name>
    <dbReference type="NCBI Taxonomy" id="2838605"/>
    <lineage>
        <taxon>Bacteria</taxon>
        <taxon>Bacillati</taxon>
        <taxon>Bacillota</taxon>
        <taxon>Clostridia</taxon>
        <taxon>Eubacteriales</taxon>
        <taxon>Gemmiger</taxon>
    </lineage>
</organism>
<protein>
    <submittedName>
        <fullName evidence="2">Helix-turn-helix domain-containing protein</fullName>
    </submittedName>
</protein>
<evidence type="ECO:0000259" key="1">
    <source>
        <dbReference type="PROSITE" id="PS50943"/>
    </source>
</evidence>
<evidence type="ECO:0000313" key="2">
    <source>
        <dbReference type="EMBL" id="HJB41833.1"/>
    </source>
</evidence>
<dbReference type="CDD" id="cd00093">
    <property type="entry name" value="HTH_XRE"/>
    <property type="match status" value="1"/>
</dbReference>
<dbReference type="EMBL" id="DWYG01000073">
    <property type="protein sequence ID" value="HJB41833.1"/>
    <property type="molecule type" value="Genomic_DNA"/>
</dbReference>
<dbReference type="Proteomes" id="UP000886803">
    <property type="component" value="Unassembled WGS sequence"/>
</dbReference>
<dbReference type="InterPro" id="IPR010982">
    <property type="entry name" value="Lambda_DNA-bd_dom_sf"/>
</dbReference>
<feature type="domain" description="HTH cro/C1-type" evidence="1">
    <location>
        <begin position="16"/>
        <end position="69"/>
    </location>
</feature>
<reference evidence="2" key="1">
    <citation type="journal article" date="2021" name="PeerJ">
        <title>Extensive microbial diversity within the chicken gut microbiome revealed by metagenomics and culture.</title>
        <authorList>
            <person name="Gilroy R."/>
            <person name="Ravi A."/>
            <person name="Getino M."/>
            <person name="Pursley I."/>
            <person name="Horton D.L."/>
            <person name="Alikhan N.F."/>
            <person name="Baker D."/>
            <person name="Gharbi K."/>
            <person name="Hall N."/>
            <person name="Watson M."/>
            <person name="Adriaenssens E.M."/>
            <person name="Foster-Nyarko E."/>
            <person name="Jarju S."/>
            <person name="Secka A."/>
            <person name="Antonio M."/>
            <person name="Oren A."/>
            <person name="Chaudhuri R.R."/>
            <person name="La Ragione R."/>
            <person name="Hildebrand F."/>
            <person name="Pallen M.J."/>
        </authorList>
    </citation>
    <scope>NUCLEOTIDE SEQUENCE</scope>
    <source>
        <strain evidence="2">ChiBcec8-13705</strain>
    </source>
</reference>
<dbReference type="GO" id="GO:0003677">
    <property type="term" value="F:DNA binding"/>
    <property type="evidence" value="ECO:0007669"/>
    <property type="project" value="InterPro"/>
</dbReference>
<accession>A0A9D2M6M2</accession>
<dbReference type="Pfam" id="PF13443">
    <property type="entry name" value="HTH_26"/>
    <property type="match status" value="1"/>
</dbReference>
<evidence type="ECO:0000313" key="3">
    <source>
        <dbReference type="Proteomes" id="UP000886803"/>
    </source>
</evidence>
<comment type="caution">
    <text evidence="2">The sequence shown here is derived from an EMBL/GenBank/DDBJ whole genome shotgun (WGS) entry which is preliminary data.</text>
</comment>
<dbReference type="InterPro" id="IPR001387">
    <property type="entry name" value="Cro/C1-type_HTH"/>
</dbReference>
<dbReference type="PROSITE" id="PS50943">
    <property type="entry name" value="HTH_CROC1"/>
    <property type="match status" value="1"/>
</dbReference>
<reference evidence="2" key="2">
    <citation type="submission" date="2021-04" db="EMBL/GenBank/DDBJ databases">
        <authorList>
            <person name="Gilroy R."/>
        </authorList>
    </citation>
    <scope>NUCLEOTIDE SEQUENCE</scope>
    <source>
        <strain evidence="2">ChiBcec8-13705</strain>
    </source>
</reference>